<keyword evidence="4" id="KW-1185">Reference proteome</keyword>
<dbReference type="AlphaFoldDB" id="A2DY93"/>
<keyword evidence="2" id="KW-0812">Transmembrane</keyword>
<organism evidence="3 4">
    <name type="scientific">Trichomonas vaginalis (strain ATCC PRA-98 / G3)</name>
    <dbReference type="NCBI Taxonomy" id="412133"/>
    <lineage>
        <taxon>Eukaryota</taxon>
        <taxon>Metamonada</taxon>
        <taxon>Parabasalia</taxon>
        <taxon>Trichomonadida</taxon>
        <taxon>Trichomonadidae</taxon>
        <taxon>Trichomonas</taxon>
    </lineage>
</organism>
<evidence type="ECO:0000256" key="2">
    <source>
        <dbReference type="SAM" id="Phobius"/>
    </source>
</evidence>
<sequence length="212" mass="24650">MFFFTIFARSINIEKELVGEWDVLTPGQQEPGPLYTASVVPLANEENHYTATIWKNDYYKDAKLLTDSQYYSVIFNNQTGKGNFIDNLEGSFTMEFLAKEIIVKSDAFNAKFTIENDILVQYQGTDGEQIKLIAKRHRKVSTFNFFLEPWHIFVVIGILILFQCFMIYNSILSYKAESKKAQKAPVQKFEEREELKKLNNEEEPKTDKLKAE</sequence>
<evidence type="ECO:0000313" key="4">
    <source>
        <dbReference type="Proteomes" id="UP000001542"/>
    </source>
</evidence>
<dbReference type="InParanoid" id="A2DY93"/>
<dbReference type="EMBL" id="DS113268">
    <property type="protein sequence ID" value="EAY14570.1"/>
    <property type="molecule type" value="Genomic_DNA"/>
</dbReference>
<dbReference type="VEuPathDB" id="TrichDB:TVAG_392970"/>
<dbReference type="RefSeq" id="XP_001326793.1">
    <property type="nucleotide sequence ID" value="XM_001326758.1"/>
</dbReference>
<keyword evidence="2" id="KW-1133">Transmembrane helix</keyword>
<feature type="transmembrane region" description="Helical" evidence="2">
    <location>
        <begin position="150"/>
        <end position="171"/>
    </location>
</feature>
<evidence type="ECO:0000313" key="3">
    <source>
        <dbReference type="EMBL" id="EAY14570.1"/>
    </source>
</evidence>
<feature type="compositionally biased region" description="Basic and acidic residues" evidence="1">
    <location>
        <begin position="188"/>
        <end position="212"/>
    </location>
</feature>
<gene>
    <name evidence="3" type="ORF">TVAG_392970</name>
</gene>
<dbReference type="Proteomes" id="UP000001542">
    <property type="component" value="Unassembled WGS sequence"/>
</dbReference>
<protein>
    <submittedName>
        <fullName evidence="3">Uncharacterized protein</fullName>
    </submittedName>
</protein>
<proteinExistence type="predicted"/>
<reference evidence="3" key="2">
    <citation type="journal article" date="2007" name="Science">
        <title>Draft genome sequence of the sexually transmitted pathogen Trichomonas vaginalis.</title>
        <authorList>
            <person name="Carlton J.M."/>
            <person name="Hirt R.P."/>
            <person name="Silva J.C."/>
            <person name="Delcher A.L."/>
            <person name="Schatz M."/>
            <person name="Zhao Q."/>
            <person name="Wortman J.R."/>
            <person name="Bidwell S.L."/>
            <person name="Alsmark U.C.M."/>
            <person name="Besteiro S."/>
            <person name="Sicheritz-Ponten T."/>
            <person name="Noel C.J."/>
            <person name="Dacks J.B."/>
            <person name="Foster P.G."/>
            <person name="Simillion C."/>
            <person name="Van de Peer Y."/>
            <person name="Miranda-Saavedra D."/>
            <person name="Barton G.J."/>
            <person name="Westrop G.D."/>
            <person name="Mueller S."/>
            <person name="Dessi D."/>
            <person name="Fiori P.L."/>
            <person name="Ren Q."/>
            <person name="Paulsen I."/>
            <person name="Zhang H."/>
            <person name="Bastida-Corcuera F.D."/>
            <person name="Simoes-Barbosa A."/>
            <person name="Brown M.T."/>
            <person name="Hayes R.D."/>
            <person name="Mukherjee M."/>
            <person name="Okumura C.Y."/>
            <person name="Schneider R."/>
            <person name="Smith A.J."/>
            <person name="Vanacova S."/>
            <person name="Villalvazo M."/>
            <person name="Haas B.J."/>
            <person name="Pertea M."/>
            <person name="Feldblyum T.V."/>
            <person name="Utterback T.R."/>
            <person name="Shu C.L."/>
            <person name="Osoegawa K."/>
            <person name="de Jong P.J."/>
            <person name="Hrdy I."/>
            <person name="Horvathova L."/>
            <person name="Zubacova Z."/>
            <person name="Dolezal P."/>
            <person name="Malik S.B."/>
            <person name="Logsdon J.M. Jr."/>
            <person name="Henze K."/>
            <person name="Gupta A."/>
            <person name="Wang C.C."/>
            <person name="Dunne R.L."/>
            <person name="Upcroft J.A."/>
            <person name="Upcroft P."/>
            <person name="White O."/>
            <person name="Salzberg S.L."/>
            <person name="Tang P."/>
            <person name="Chiu C.-H."/>
            <person name="Lee Y.-S."/>
            <person name="Embley T.M."/>
            <person name="Coombs G.H."/>
            <person name="Mottram J.C."/>
            <person name="Tachezy J."/>
            <person name="Fraser-Liggett C.M."/>
            <person name="Johnson P.J."/>
        </authorList>
    </citation>
    <scope>NUCLEOTIDE SEQUENCE [LARGE SCALE GENOMIC DNA]</scope>
    <source>
        <strain evidence="3">G3</strain>
    </source>
</reference>
<keyword evidence="2" id="KW-0472">Membrane</keyword>
<feature type="region of interest" description="Disordered" evidence="1">
    <location>
        <begin position="184"/>
        <end position="212"/>
    </location>
</feature>
<dbReference type="KEGG" id="tva:4772557"/>
<accession>A2DY93</accession>
<dbReference type="SMR" id="A2DY93"/>
<reference evidence="3" key="1">
    <citation type="submission" date="2006-10" db="EMBL/GenBank/DDBJ databases">
        <authorList>
            <person name="Amadeo P."/>
            <person name="Zhao Q."/>
            <person name="Wortman J."/>
            <person name="Fraser-Liggett C."/>
            <person name="Carlton J."/>
        </authorList>
    </citation>
    <scope>NUCLEOTIDE SEQUENCE</scope>
    <source>
        <strain evidence="3">G3</strain>
    </source>
</reference>
<dbReference type="VEuPathDB" id="TrichDB:TVAGG3_0281470"/>
<evidence type="ECO:0000256" key="1">
    <source>
        <dbReference type="SAM" id="MobiDB-lite"/>
    </source>
</evidence>
<name>A2DY93_TRIV3</name>